<comment type="caution">
    <text evidence="2">The sequence shown here is derived from an EMBL/GenBank/DDBJ whole genome shotgun (WGS) entry which is preliminary data.</text>
</comment>
<evidence type="ECO:0000256" key="1">
    <source>
        <dbReference type="SAM" id="Phobius"/>
    </source>
</evidence>
<keyword evidence="1" id="KW-0812">Transmembrane</keyword>
<keyword evidence="1" id="KW-0472">Membrane</keyword>
<organism evidence="2 3">
    <name type="scientific">Winogradskya humida</name>
    <dbReference type="NCBI Taxonomy" id="113566"/>
    <lineage>
        <taxon>Bacteria</taxon>
        <taxon>Bacillati</taxon>
        <taxon>Actinomycetota</taxon>
        <taxon>Actinomycetes</taxon>
        <taxon>Micromonosporales</taxon>
        <taxon>Micromonosporaceae</taxon>
        <taxon>Winogradskya</taxon>
    </lineage>
</organism>
<keyword evidence="1" id="KW-1133">Transmembrane helix</keyword>
<proteinExistence type="predicted"/>
<protein>
    <submittedName>
        <fullName evidence="2">Uncharacterized protein</fullName>
    </submittedName>
</protein>
<dbReference type="EMBL" id="BOMN01000125">
    <property type="protein sequence ID" value="GIE25655.1"/>
    <property type="molecule type" value="Genomic_DNA"/>
</dbReference>
<gene>
    <name evidence="2" type="ORF">Ahu01nite_087570</name>
</gene>
<evidence type="ECO:0000313" key="3">
    <source>
        <dbReference type="Proteomes" id="UP000603200"/>
    </source>
</evidence>
<keyword evidence="3" id="KW-1185">Reference proteome</keyword>
<accession>A0ABQ4A475</accession>
<dbReference type="PROSITE" id="PS51318">
    <property type="entry name" value="TAT"/>
    <property type="match status" value="1"/>
</dbReference>
<dbReference type="InterPro" id="IPR006311">
    <property type="entry name" value="TAT_signal"/>
</dbReference>
<reference evidence="2 3" key="1">
    <citation type="submission" date="2021-01" db="EMBL/GenBank/DDBJ databases">
        <title>Whole genome shotgun sequence of Actinoplanes humidus NBRC 14915.</title>
        <authorList>
            <person name="Komaki H."/>
            <person name="Tamura T."/>
        </authorList>
    </citation>
    <scope>NUCLEOTIDE SEQUENCE [LARGE SCALE GENOMIC DNA]</scope>
    <source>
        <strain evidence="2 3">NBRC 14915</strain>
    </source>
</reference>
<dbReference type="Proteomes" id="UP000603200">
    <property type="component" value="Unassembled WGS sequence"/>
</dbReference>
<sequence length="257" mass="27584">MNDLDTFRTALHGDEDGLPPALDDIMSAGRKLRLKRRAAIATVAAAALVVTGGVTATTWQAQAPPARTGAPAASAWPTPTASAAPDGYWGLPVDTGIRQRNSKIKINAFHNDNPAYPDIEFGIRVCAATPTDPQAFCDNTFDEEAPDNSPGFHAIGLPSASENVNLPMYGYYVGPATTITVKSRGKVRTAKTATWSEDPNVVFFWFPLDQVYLQADKNDPMYKLGKVTKNELPDTSDWTAYDAAGTKLPVGKPFVIG</sequence>
<dbReference type="RefSeq" id="WP_203842592.1">
    <property type="nucleotide sequence ID" value="NZ_BAAATV010000025.1"/>
</dbReference>
<name>A0ABQ4A475_9ACTN</name>
<feature type="transmembrane region" description="Helical" evidence="1">
    <location>
        <begin position="38"/>
        <end position="59"/>
    </location>
</feature>
<evidence type="ECO:0000313" key="2">
    <source>
        <dbReference type="EMBL" id="GIE25655.1"/>
    </source>
</evidence>